<protein>
    <submittedName>
        <fullName evidence="9">Undecaprenyl-diphosphatase</fullName>
    </submittedName>
</protein>
<evidence type="ECO:0000259" key="8">
    <source>
        <dbReference type="SMART" id="SM00014"/>
    </source>
</evidence>
<gene>
    <name evidence="10" type="ORF">SAMN02745108_02471</name>
    <name evidence="9" type="ORF">SAMN05720469_11854</name>
</gene>
<evidence type="ECO:0000313" key="10">
    <source>
        <dbReference type="EMBL" id="SKA08888.1"/>
    </source>
</evidence>
<keyword evidence="5 7" id="KW-1133">Transmembrane helix</keyword>
<dbReference type="PANTHER" id="PTHR14969:SF62">
    <property type="entry name" value="DECAPRENYLPHOSPHORYL-5-PHOSPHORIBOSE PHOSPHATASE RV3807C-RELATED"/>
    <property type="match status" value="1"/>
</dbReference>
<feature type="transmembrane region" description="Helical" evidence="7">
    <location>
        <begin position="155"/>
        <end position="180"/>
    </location>
</feature>
<dbReference type="SMART" id="SM00014">
    <property type="entry name" value="acidPPc"/>
    <property type="match status" value="1"/>
</dbReference>
<sequence length="184" mass="21098">MLQEIAKIDEYVSRRLYSHRFSEKTDRWLRRYTRLGDGYVWGVIVLWILWSMGWKPLLGVLLQVFPSLVMSLALYWLVKLSVKRRRPFEVIAEFQARVPPLDKYSFPSGHTMNNLAIATTLLLSVPAAGLVMMALPLSWGFLRVYFGVHWLSDVVGGFLLGIVSFVLGHWIWVVGLSPLVSGYL</sequence>
<keyword evidence="11" id="KW-1185">Reference proteome</keyword>
<keyword evidence="6 7" id="KW-0472">Membrane</keyword>
<feature type="domain" description="Phosphatidic acid phosphatase type 2/haloperoxidase" evidence="8">
    <location>
        <begin position="60"/>
        <end position="169"/>
    </location>
</feature>
<dbReference type="PANTHER" id="PTHR14969">
    <property type="entry name" value="SPHINGOSINE-1-PHOSPHATE PHOSPHOHYDROLASE"/>
    <property type="match status" value="1"/>
</dbReference>
<evidence type="ECO:0000256" key="2">
    <source>
        <dbReference type="ARBA" id="ARBA00022475"/>
    </source>
</evidence>
<feature type="transmembrane region" description="Helical" evidence="7">
    <location>
        <begin position="32"/>
        <end position="50"/>
    </location>
</feature>
<organism evidence="9 11">
    <name type="scientific">Fibrobacter intestinalis</name>
    <dbReference type="NCBI Taxonomy" id="28122"/>
    <lineage>
        <taxon>Bacteria</taxon>
        <taxon>Pseudomonadati</taxon>
        <taxon>Fibrobacterota</taxon>
        <taxon>Fibrobacteria</taxon>
        <taxon>Fibrobacterales</taxon>
        <taxon>Fibrobacteraceae</taxon>
        <taxon>Fibrobacter</taxon>
    </lineage>
</organism>
<evidence type="ECO:0000256" key="4">
    <source>
        <dbReference type="ARBA" id="ARBA00022801"/>
    </source>
</evidence>
<dbReference type="SUPFAM" id="SSF48317">
    <property type="entry name" value="Acid phosphatase/Vanadium-dependent haloperoxidase"/>
    <property type="match status" value="1"/>
</dbReference>
<dbReference type="Proteomes" id="UP000190449">
    <property type="component" value="Unassembled WGS sequence"/>
</dbReference>
<keyword evidence="3 7" id="KW-0812">Transmembrane</keyword>
<evidence type="ECO:0000256" key="1">
    <source>
        <dbReference type="ARBA" id="ARBA00004651"/>
    </source>
</evidence>
<accession>A0A1M6VH02</accession>
<evidence type="ECO:0000313" key="12">
    <source>
        <dbReference type="Proteomes" id="UP000190449"/>
    </source>
</evidence>
<dbReference type="InterPro" id="IPR036938">
    <property type="entry name" value="PAP2/HPO_sf"/>
</dbReference>
<comment type="subcellular location">
    <subcellularLocation>
        <location evidence="1">Cell membrane</location>
        <topology evidence="1">Multi-pass membrane protein</topology>
    </subcellularLocation>
</comment>
<keyword evidence="4" id="KW-0378">Hydrolase</keyword>
<dbReference type="STRING" id="28122.SAMN02745108_02471"/>
<feature type="transmembrane region" description="Helical" evidence="7">
    <location>
        <begin position="115"/>
        <end position="135"/>
    </location>
</feature>
<dbReference type="EMBL" id="FRAW01000018">
    <property type="protein sequence ID" value="SHK80793.1"/>
    <property type="molecule type" value="Genomic_DNA"/>
</dbReference>
<dbReference type="GO" id="GO:0016787">
    <property type="term" value="F:hydrolase activity"/>
    <property type="evidence" value="ECO:0007669"/>
    <property type="project" value="UniProtKB-KW"/>
</dbReference>
<evidence type="ECO:0000256" key="5">
    <source>
        <dbReference type="ARBA" id="ARBA00022989"/>
    </source>
</evidence>
<evidence type="ECO:0000256" key="6">
    <source>
        <dbReference type="ARBA" id="ARBA00023136"/>
    </source>
</evidence>
<dbReference type="EMBL" id="FUWU01000057">
    <property type="protein sequence ID" value="SKA08888.1"/>
    <property type="molecule type" value="Genomic_DNA"/>
</dbReference>
<proteinExistence type="predicted"/>
<evidence type="ECO:0000313" key="11">
    <source>
        <dbReference type="Proteomes" id="UP000184275"/>
    </source>
</evidence>
<dbReference type="Proteomes" id="UP000184275">
    <property type="component" value="Unassembled WGS sequence"/>
</dbReference>
<dbReference type="Gene3D" id="1.20.144.10">
    <property type="entry name" value="Phosphatidic acid phosphatase type 2/haloperoxidase"/>
    <property type="match status" value="1"/>
</dbReference>
<dbReference type="InterPro" id="IPR000326">
    <property type="entry name" value="PAP2/HPO"/>
</dbReference>
<reference evidence="9" key="2">
    <citation type="submission" date="2016-11" db="EMBL/GenBank/DDBJ databases">
        <authorList>
            <person name="Jaros S."/>
            <person name="Januszkiewicz K."/>
            <person name="Wedrychowicz H."/>
        </authorList>
    </citation>
    <scope>NUCLEOTIDE SEQUENCE [LARGE SCALE GENOMIC DNA]</scope>
    <source>
        <strain evidence="9">UWOS</strain>
    </source>
</reference>
<evidence type="ECO:0000256" key="7">
    <source>
        <dbReference type="SAM" id="Phobius"/>
    </source>
</evidence>
<evidence type="ECO:0000256" key="3">
    <source>
        <dbReference type="ARBA" id="ARBA00022692"/>
    </source>
</evidence>
<dbReference type="AlphaFoldDB" id="A0A1M6VH02"/>
<dbReference type="GO" id="GO:0005886">
    <property type="term" value="C:plasma membrane"/>
    <property type="evidence" value="ECO:0007669"/>
    <property type="project" value="UniProtKB-SubCell"/>
</dbReference>
<dbReference type="Pfam" id="PF01569">
    <property type="entry name" value="PAP2"/>
    <property type="match status" value="1"/>
</dbReference>
<reference evidence="10 12" key="3">
    <citation type="submission" date="2017-02" db="EMBL/GenBank/DDBJ databases">
        <authorList>
            <person name="Peterson S.W."/>
        </authorList>
    </citation>
    <scope>NUCLEOTIDE SEQUENCE [LARGE SCALE GENOMIC DNA]</scope>
    <source>
        <strain evidence="10 12">ATCC 43854</strain>
    </source>
</reference>
<reference evidence="11" key="1">
    <citation type="submission" date="2016-11" db="EMBL/GenBank/DDBJ databases">
        <authorList>
            <person name="Varghese N."/>
            <person name="Submissions S."/>
        </authorList>
    </citation>
    <scope>NUCLEOTIDE SEQUENCE [LARGE SCALE GENOMIC DNA]</scope>
    <source>
        <strain evidence="11">UWOS</strain>
    </source>
</reference>
<accession>A0A1T4QZW8</accession>
<evidence type="ECO:0000313" key="9">
    <source>
        <dbReference type="EMBL" id="SHK80793.1"/>
    </source>
</evidence>
<keyword evidence="2" id="KW-1003">Cell membrane</keyword>
<name>A0A1M6VH02_9BACT</name>
<feature type="transmembrane region" description="Helical" evidence="7">
    <location>
        <begin position="56"/>
        <end position="78"/>
    </location>
</feature>